<feature type="transmembrane region" description="Helical" evidence="2">
    <location>
        <begin position="83"/>
        <end position="101"/>
    </location>
</feature>
<accession>A0A2P4UB30</accession>
<protein>
    <submittedName>
        <fullName evidence="3">Uncharacterized protein</fullName>
    </submittedName>
</protein>
<reference evidence="3 4" key="1">
    <citation type="journal article" date="2017" name="Chemistry">
        <title>Isolation, Biosynthesis and Chemical Modifications of Rubterolones A-F: Rare Tropolone Alkaloids from Actinomadura sp. 5-2.</title>
        <authorList>
            <person name="Guo H."/>
            <person name="Benndorf R."/>
            <person name="Leichnitz D."/>
            <person name="Klassen J.L."/>
            <person name="Vollmers J."/>
            <person name="Gorls H."/>
            <person name="Steinacker M."/>
            <person name="Weigel C."/>
            <person name="Dahse H.M."/>
            <person name="Kaster A.K."/>
            <person name="de Beer Z.W."/>
            <person name="Poulsen M."/>
            <person name="Beemelmanns C."/>
        </authorList>
    </citation>
    <scope>NUCLEOTIDE SEQUENCE [LARGE SCALE GENOMIC DNA]</scope>
    <source>
        <strain evidence="3 4">5-2</strain>
    </source>
</reference>
<keyword evidence="2" id="KW-0812">Transmembrane</keyword>
<evidence type="ECO:0000256" key="2">
    <source>
        <dbReference type="SAM" id="Phobius"/>
    </source>
</evidence>
<feature type="transmembrane region" description="Helical" evidence="2">
    <location>
        <begin position="129"/>
        <end position="148"/>
    </location>
</feature>
<feature type="transmembrane region" description="Helical" evidence="2">
    <location>
        <begin position="154"/>
        <end position="172"/>
    </location>
</feature>
<dbReference type="Proteomes" id="UP000242367">
    <property type="component" value="Unassembled WGS sequence"/>
</dbReference>
<keyword evidence="2" id="KW-0472">Membrane</keyword>
<gene>
    <name evidence="3" type="ORF">BTM25_56610</name>
</gene>
<keyword evidence="2" id="KW-1133">Transmembrane helix</keyword>
<comment type="caution">
    <text evidence="3">The sequence shown here is derived from an EMBL/GenBank/DDBJ whole genome shotgun (WGS) entry which is preliminary data.</text>
</comment>
<organism evidence="3 4">
    <name type="scientific">Actinomadura rubteroloni</name>
    <dbReference type="NCBI Taxonomy" id="1926885"/>
    <lineage>
        <taxon>Bacteria</taxon>
        <taxon>Bacillati</taxon>
        <taxon>Actinomycetota</taxon>
        <taxon>Actinomycetes</taxon>
        <taxon>Streptosporangiales</taxon>
        <taxon>Thermomonosporaceae</taxon>
        <taxon>Actinomadura</taxon>
    </lineage>
</organism>
<evidence type="ECO:0000256" key="1">
    <source>
        <dbReference type="SAM" id="MobiDB-lite"/>
    </source>
</evidence>
<evidence type="ECO:0000313" key="3">
    <source>
        <dbReference type="EMBL" id="POM22249.1"/>
    </source>
</evidence>
<evidence type="ECO:0000313" key="4">
    <source>
        <dbReference type="Proteomes" id="UP000242367"/>
    </source>
</evidence>
<feature type="transmembrane region" description="Helical" evidence="2">
    <location>
        <begin position="51"/>
        <end position="71"/>
    </location>
</feature>
<feature type="region of interest" description="Disordered" evidence="1">
    <location>
        <begin position="1"/>
        <end position="24"/>
    </location>
</feature>
<sequence length="216" mass="23032">MSPPQFSMYTPTPPEDGDDGDIEPVYGLGPADDPGFFASIRTRTYLGQWRMTAVVLILGPALILAVSPLIVQGGPSRLGAVPAWVPWLPPVLAALAAAFLGPRLPRPLPPGLGRAEATRLAVAQARQGTLVLFALTEGVILCGLPLAMVARDEWIFVLAFVLGYPQLIWNLLPTAGTVERVRRRLEAGGAESHLWSGLLAPLPVPVVPDEDDDPEP</sequence>
<dbReference type="AlphaFoldDB" id="A0A2P4UB30"/>
<name>A0A2P4UB30_9ACTN</name>
<dbReference type="RefSeq" id="WP_235828751.1">
    <property type="nucleotide sequence ID" value="NZ_MTBP01000006.1"/>
</dbReference>
<keyword evidence="4" id="KW-1185">Reference proteome</keyword>
<dbReference type="EMBL" id="MTBP01000006">
    <property type="protein sequence ID" value="POM22249.1"/>
    <property type="molecule type" value="Genomic_DNA"/>
</dbReference>
<proteinExistence type="predicted"/>